<organism evidence="4 5">
    <name type="scientific">Brachionus plicatilis</name>
    <name type="common">Marine rotifer</name>
    <name type="synonym">Brachionus muelleri</name>
    <dbReference type="NCBI Taxonomy" id="10195"/>
    <lineage>
        <taxon>Eukaryota</taxon>
        <taxon>Metazoa</taxon>
        <taxon>Spiralia</taxon>
        <taxon>Gnathifera</taxon>
        <taxon>Rotifera</taxon>
        <taxon>Eurotatoria</taxon>
        <taxon>Monogononta</taxon>
        <taxon>Pseudotrocha</taxon>
        <taxon>Ploima</taxon>
        <taxon>Brachionidae</taxon>
        <taxon>Brachionus</taxon>
    </lineage>
</organism>
<dbReference type="EMBL" id="REGN01011284">
    <property type="protein sequence ID" value="RMZ97638.1"/>
    <property type="molecule type" value="Genomic_DNA"/>
</dbReference>
<name>A0A3M7PF39_BRAPC</name>
<evidence type="ECO:0000256" key="2">
    <source>
        <dbReference type="SAM" id="MobiDB-lite"/>
    </source>
</evidence>
<reference evidence="4 5" key="1">
    <citation type="journal article" date="2018" name="Sci. Rep.">
        <title>Genomic signatures of local adaptation to the degree of environmental predictability in rotifers.</title>
        <authorList>
            <person name="Franch-Gras L."/>
            <person name="Hahn C."/>
            <person name="Garcia-Roger E.M."/>
            <person name="Carmona M.J."/>
            <person name="Serra M."/>
            <person name="Gomez A."/>
        </authorList>
    </citation>
    <scope>NUCLEOTIDE SEQUENCE [LARGE SCALE GENOMIC DNA]</scope>
    <source>
        <strain evidence="4">HYR1</strain>
    </source>
</reference>
<dbReference type="InterPro" id="IPR024862">
    <property type="entry name" value="TRPV"/>
</dbReference>
<evidence type="ECO:0000313" key="4">
    <source>
        <dbReference type="EMBL" id="RMZ97638.1"/>
    </source>
</evidence>
<keyword evidence="1" id="KW-0677">Repeat</keyword>
<dbReference type="OrthoDB" id="533508at2759"/>
<proteinExistence type="predicted"/>
<feature type="region of interest" description="Disordered" evidence="2">
    <location>
        <begin position="213"/>
        <end position="251"/>
    </location>
</feature>
<keyword evidence="5" id="KW-1185">Reference proteome</keyword>
<protein>
    <submittedName>
        <fullName evidence="4">Transient receptor potential cation channel subfamily V member 6</fullName>
    </submittedName>
</protein>
<evidence type="ECO:0000256" key="1">
    <source>
        <dbReference type="ARBA" id="ARBA00022737"/>
    </source>
</evidence>
<feature type="region of interest" description="Disordered" evidence="2">
    <location>
        <begin position="315"/>
        <end position="363"/>
    </location>
</feature>
<dbReference type="STRING" id="10195.A0A3M7PF39"/>
<keyword evidence="4" id="KW-0675">Receptor</keyword>
<dbReference type="PANTHER" id="PTHR10582">
    <property type="entry name" value="TRANSIENT RECEPTOR POTENTIAL ION CHANNEL PROTEIN"/>
    <property type="match status" value="1"/>
</dbReference>
<dbReference type="Proteomes" id="UP000276133">
    <property type="component" value="Unassembled WGS sequence"/>
</dbReference>
<feature type="compositionally biased region" description="Polar residues" evidence="2">
    <location>
        <begin position="332"/>
        <end position="342"/>
    </location>
</feature>
<comment type="caution">
    <text evidence="4">The sequence shown here is derived from an EMBL/GenBank/DDBJ whole genome shotgun (WGS) entry which is preliminary data.</text>
</comment>
<accession>A0A3M7PF39</accession>
<feature type="compositionally biased region" description="Basic and acidic residues" evidence="2">
    <location>
        <begin position="350"/>
        <end position="363"/>
    </location>
</feature>
<gene>
    <name evidence="4" type="ORF">BpHYR1_038007</name>
</gene>
<dbReference type="GO" id="GO:0005886">
    <property type="term" value="C:plasma membrane"/>
    <property type="evidence" value="ECO:0007669"/>
    <property type="project" value="TreeGrafter"/>
</dbReference>
<dbReference type="PANTHER" id="PTHR10582:SF2">
    <property type="entry name" value="INACTIVE"/>
    <property type="match status" value="1"/>
</dbReference>
<dbReference type="AlphaFoldDB" id="A0A3M7PF39"/>
<keyword evidence="3" id="KW-0812">Transmembrane</keyword>
<evidence type="ECO:0000256" key="3">
    <source>
        <dbReference type="SAM" id="Phobius"/>
    </source>
</evidence>
<evidence type="ECO:0000313" key="5">
    <source>
        <dbReference type="Proteomes" id="UP000276133"/>
    </source>
</evidence>
<keyword evidence="3" id="KW-0472">Membrane</keyword>
<dbReference type="GO" id="GO:0005262">
    <property type="term" value="F:calcium channel activity"/>
    <property type="evidence" value="ECO:0007669"/>
    <property type="project" value="TreeGrafter"/>
</dbReference>
<sequence>SRLPEFDLIYYSDFIKVVFVVFMILMHILLLNMLIAMMGNTYHQIIKKSEKEWRRQWAQVVILLERSFSPKELQKFQNQYSITLPKKYSSKKEAVGLMVIKKVAKTKAFEKTSCARNWKRFFKSVMTLLKDNKYTAEQLLDVWANKDTKLMKSKKIKKEFNWKNYGISKRVNLTDINLNKALVSESVENMEKKPPLPTRFKFSFDSEKGSERKLKKKDVDESLSKKGKETLSANTPEVSSNSSSISSDKTTESFVLTQPVNKFLSKKTFFPNQTSKIYSNDLDFDSQYTFSKQVNLSPARESSKLDLCDVRRPFSSSLKQNGEASDSKSQTEENMSIDSDNGMSVFKRSNLHDDENSQKESKI</sequence>
<feature type="transmembrane region" description="Helical" evidence="3">
    <location>
        <begin position="14"/>
        <end position="38"/>
    </location>
</feature>
<dbReference type="GO" id="GO:0098703">
    <property type="term" value="P:calcium ion import across plasma membrane"/>
    <property type="evidence" value="ECO:0007669"/>
    <property type="project" value="TreeGrafter"/>
</dbReference>
<feature type="compositionally biased region" description="Basic and acidic residues" evidence="2">
    <location>
        <begin position="213"/>
        <end position="229"/>
    </location>
</feature>
<keyword evidence="3" id="KW-1133">Transmembrane helix</keyword>
<feature type="non-terminal residue" evidence="4">
    <location>
        <position position="1"/>
    </location>
</feature>
<feature type="compositionally biased region" description="Polar residues" evidence="2">
    <location>
        <begin position="315"/>
        <end position="324"/>
    </location>
</feature>